<reference evidence="1 2" key="1">
    <citation type="submission" date="2019-08" db="EMBL/GenBank/DDBJ databases">
        <authorList>
            <person name="Peeters C."/>
        </authorList>
    </citation>
    <scope>NUCLEOTIDE SEQUENCE [LARGE SCALE GENOMIC DNA]</scope>
    <source>
        <strain evidence="1 2">LMG 30175</strain>
    </source>
</reference>
<keyword evidence="2" id="KW-1185">Reference proteome</keyword>
<dbReference type="SUPFAM" id="SSF64182">
    <property type="entry name" value="DHH phosphoesterases"/>
    <property type="match status" value="1"/>
</dbReference>
<keyword evidence="1" id="KW-0808">Transferase</keyword>
<dbReference type="EMBL" id="CABPRZ010000030">
    <property type="protein sequence ID" value="VVE55376.1"/>
    <property type="molecule type" value="Genomic_DNA"/>
</dbReference>
<dbReference type="InterPro" id="IPR019757">
    <property type="entry name" value="Pept_S26A_signal_pept_1_Lys-AS"/>
</dbReference>
<dbReference type="GO" id="GO:0016020">
    <property type="term" value="C:membrane"/>
    <property type="evidence" value="ECO:0007669"/>
    <property type="project" value="InterPro"/>
</dbReference>
<accession>A0A5E4Z2N7</accession>
<dbReference type="GO" id="GO:0008236">
    <property type="term" value="F:serine-type peptidase activity"/>
    <property type="evidence" value="ECO:0007669"/>
    <property type="project" value="InterPro"/>
</dbReference>
<gene>
    <name evidence="1" type="ORF">PTE30175_04901</name>
</gene>
<dbReference type="PROSITE" id="PS00760">
    <property type="entry name" value="SPASE_I_2"/>
    <property type="match status" value="1"/>
</dbReference>
<organism evidence="1 2">
    <name type="scientific">Pandoraea terrae</name>
    <dbReference type="NCBI Taxonomy" id="1537710"/>
    <lineage>
        <taxon>Bacteria</taxon>
        <taxon>Pseudomonadati</taxon>
        <taxon>Pseudomonadota</taxon>
        <taxon>Betaproteobacteria</taxon>
        <taxon>Burkholderiales</taxon>
        <taxon>Burkholderiaceae</taxon>
        <taxon>Pandoraea</taxon>
    </lineage>
</organism>
<dbReference type="Proteomes" id="UP000414233">
    <property type="component" value="Unassembled WGS sequence"/>
</dbReference>
<name>A0A5E4Z2N7_9BURK</name>
<evidence type="ECO:0000313" key="2">
    <source>
        <dbReference type="Proteomes" id="UP000414233"/>
    </source>
</evidence>
<proteinExistence type="predicted"/>
<dbReference type="RefSeq" id="WP_150699650.1">
    <property type="nucleotide sequence ID" value="NZ_CABPRZ010000030.1"/>
</dbReference>
<protein>
    <submittedName>
        <fullName evidence="1">Acetyltransferase</fullName>
    </submittedName>
</protein>
<sequence>MTHYYAFNGDADGLCALQQLRLAQPCDDGVLLTGVKRDIALLKRVVAGPGDRVTVLDISHAQNDADVARLLAAGATVRYFDHHFCGDVPQHPCFEAHINTSENVCTGVLVNGYLKGAHHRWAVVAAFGDEMPRVADALVRAHDIPAGSIDTLAELGRLVNYNAYGECVGDLHFDPAQLAEAMLPYADPVAFAEDAQTFTTLRDGFRDDMAKACALTPAREVLGAALFVLPDAAWARRASGMLANERMRTNPAAALAVVSPRSAGGYVVSVRVPAQSPIAADAFCREFATGGGRARAAGINHLPESELDRFSARFESAFADV</sequence>
<dbReference type="InterPro" id="IPR038763">
    <property type="entry name" value="DHH_sf"/>
</dbReference>
<dbReference type="AlphaFoldDB" id="A0A5E4Z2N7"/>
<dbReference type="GO" id="GO:0016740">
    <property type="term" value="F:transferase activity"/>
    <property type="evidence" value="ECO:0007669"/>
    <property type="project" value="UniProtKB-KW"/>
</dbReference>
<evidence type="ECO:0000313" key="1">
    <source>
        <dbReference type="EMBL" id="VVE55376.1"/>
    </source>
</evidence>
<dbReference type="OrthoDB" id="5429547at2"/>